<dbReference type="GO" id="GO:0009279">
    <property type="term" value="C:cell outer membrane"/>
    <property type="evidence" value="ECO:0007669"/>
    <property type="project" value="UniProtKB-SubCell"/>
</dbReference>
<organism evidence="7 8">
    <name type="scientific">Capillibacterium thermochitinicola</name>
    <dbReference type="NCBI Taxonomy" id="2699427"/>
    <lineage>
        <taxon>Bacteria</taxon>
        <taxon>Bacillati</taxon>
        <taxon>Bacillota</taxon>
        <taxon>Capillibacterium</taxon>
    </lineage>
</organism>
<feature type="coiled-coil region" evidence="6">
    <location>
        <begin position="301"/>
        <end position="328"/>
    </location>
</feature>
<keyword evidence="6" id="KW-0175">Coiled coil</keyword>
<dbReference type="PANTHER" id="PTHR30026">
    <property type="entry name" value="OUTER MEMBRANE PROTEIN TOLC"/>
    <property type="match status" value="1"/>
</dbReference>
<keyword evidence="4" id="KW-0472">Membrane</keyword>
<proteinExistence type="predicted"/>
<keyword evidence="8" id="KW-1185">Reference proteome</keyword>
<evidence type="ECO:0000256" key="6">
    <source>
        <dbReference type="SAM" id="Coils"/>
    </source>
</evidence>
<keyword evidence="2" id="KW-1134">Transmembrane beta strand</keyword>
<dbReference type="RefSeq" id="WP_181340253.1">
    <property type="nucleotide sequence ID" value="NZ_JAAKDE010000021.1"/>
</dbReference>
<sequence>MRDEWDIELVVKAALENSDAIIQASEELRKREIHLQATKTISQRDLTISGEATKIKNPFTRKYEYYDKGQIELSISLTPKLVLGSTMILGEPASVYLNYYPFAENVEEAQAQLDFSLQLLELEKKIVEVELEARKLYITLLAAIKKRKQAEENLALVEQTKLITRRRYHAGLVGRDELDRAETEILEAKVKLASMKMEEYIALRTLSRLIKNDLSRSSLIELPLFQENKIDFNEIRETALDNNIELKKANLMLAFAKENLERVKKHRPTISFCATANTEDGSLSLSGSLTWKFEAIQSQRIEQAEIAVRQQQRMIETLKEELEDSLAIAIDNFELQQMNINVLEHKKNLAIRSSIEAQKKYENGEISLVDLEKVRLEAAIAQDDYIAGWNNLWQAWYVLLATIAA</sequence>
<keyword evidence="5" id="KW-0998">Cell outer membrane</keyword>
<dbReference type="GO" id="GO:0015562">
    <property type="term" value="F:efflux transmembrane transporter activity"/>
    <property type="evidence" value="ECO:0007669"/>
    <property type="project" value="InterPro"/>
</dbReference>
<dbReference type="PANTHER" id="PTHR30026:SF20">
    <property type="entry name" value="OUTER MEMBRANE PROTEIN TOLC"/>
    <property type="match status" value="1"/>
</dbReference>
<dbReference type="GO" id="GO:0015288">
    <property type="term" value="F:porin activity"/>
    <property type="evidence" value="ECO:0007669"/>
    <property type="project" value="TreeGrafter"/>
</dbReference>
<evidence type="ECO:0000313" key="7">
    <source>
        <dbReference type="EMBL" id="MBA2133783.1"/>
    </source>
</evidence>
<dbReference type="InterPro" id="IPR051906">
    <property type="entry name" value="TolC-like"/>
</dbReference>
<gene>
    <name evidence="7" type="ORF">G5B42_09590</name>
</gene>
<comment type="subcellular location">
    <subcellularLocation>
        <location evidence="1">Cell outer membrane</location>
    </subcellularLocation>
</comment>
<dbReference type="Proteomes" id="UP000657177">
    <property type="component" value="Unassembled WGS sequence"/>
</dbReference>
<dbReference type="EMBL" id="JAAKDE010000021">
    <property type="protein sequence ID" value="MBA2133783.1"/>
    <property type="molecule type" value="Genomic_DNA"/>
</dbReference>
<dbReference type="AlphaFoldDB" id="A0A8J6I1Z4"/>
<evidence type="ECO:0000256" key="1">
    <source>
        <dbReference type="ARBA" id="ARBA00004442"/>
    </source>
</evidence>
<reference evidence="7" key="1">
    <citation type="submission" date="2020-06" db="EMBL/GenBank/DDBJ databases">
        <title>Novel chitinolytic bacterium.</title>
        <authorList>
            <person name="Ungkulpasvich U."/>
            <person name="Kosugi A."/>
            <person name="Uke A."/>
        </authorList>
    </citation>
    <scope>NUCLEOTIDE SEQUENCE</scope>
    <source>
        <strain evidence="7">UUS1-1</strain>
    </source>
</reference>
<accession>A0A8J6I1Z4</accession>
<dbReference type="SUPFAM" id="SSF56954">
    <property type="entry name" value="Outer membrane efflux proteins (OEP)"/>
    <property type="match status" value="1"/>
</dbReference>
<dbReference type="Gene3D" id="1.20.1600.10">
    <property type="entry name" value="Outer membrane efflux proteins (OEP)"/>
    <property type="match status" value="1"/>
</dbReference>
<evidence type="ECO:0000256" key="3">
    <source>
        <dbReference type="ARBA" id="ARBA00022692"/>
    </source>
</evidence>
<evidence type="ECO:0000256" key="5">
    <source>
        <dbReference type="ARBA" id="ARBA00023237"/>
    </source>
</evidence>
<comment type="caution">
    <text evidence="7">The sequence shown here is derived from an EMBL/GenBank/DDBJ whole genome shotgun (WGS) entry which is preliminary data.</text>
</comment>
<dbReference type="GO" id="GO:1990281">
    <property type="term" value="C:efflux pump complex"/>
    <property type="evidence" value="ECO:0007669"/>
    <property type="project" value="TreeGrafter"/>
</dbReference>
<evidence type="ECO:0000313" key="8">
    <source>
        <dbReference type="Proteomes" id="UP000657177"/>
    </source>
</evidence>
<name>A0A8J6I1Z4_9FIRM</name>
<protein>
    <submittedName>
        <fullName evidence="7">TolC family protein</fullName>
    </submittedName>
</protein>
<keyword evidence="3" id="KW-0812">Transmembrane</keyword>
<feature type="coiled-coil region" evidence="6">
    <location>
        <begin position="119"/>
        <end position="198"/>
    </location>
</feature>
<evidence type="ECO:0000256" key="4">
    <source>
        <dbReference type="ARBA" id="ARBA00023136"/>
    </source>
</evidence>
<evidence type="ECO:0000256" key="2">
    <source>
        <dbReference type="ARBA" id="ARBA00022452"/>
    </source>
</evidence>